<dbReference type="RefSeq" id="WP_130844690.1">
    <property type="nucleotide sequence ID" value="NZ_BJDY01000003.1"/>
</dbReference>
<evidence type="ECO:0000313" key="2">
    <source>
        <dbReference type="Proteomes" id="UP000289996"/>
    </source>
</evidence>
<dbReference type="EMBL" id="UYIG01000001">
    <property type="protein sequence ID" value="VDG27061.1"/>
    <property type="molecule type" value="Genomic_DNA"/>
</dbReference>
<dbReference type="AlphaFoldDB" id="A0A660DZS9"/>
<proteinExistence type="predicted"/>
<gene>
    <name evidence="1" type="ORF">MUDAN_MDHGFNIF_00427</name>
</gene>
<keyword evidence="2" id="KW-1185">Reference proteome</keyword>
<organism evidence="1 2">
    <name type="scientific">Lactiplantibacillus mudanjiangensis</name>
    <dbReference type="NCBI Taxonomy" id="1296538"/>
    <lineage>
        <taxon>Bacteria</taxon>
        <taxon>Bacillati</taxon>
        <taxon>Bacillota</taxon>
        <taxon>Bacilli</taxon>
        <taxon>Lactobacillales</taxon>
        <taxon>Lactobacillaceae</taxon>
        <taxon>Lactiplantibacillus</taxon>
    </lineage>
</organism>
<evidence type="ECO:0000313" key="1">
    <source>
        <dbReference type="EMBL" id="VDG27061.1"/>
    </source>
</evidence>
<name>A0A660DZS9_9LACO</name>
<sequence>MPSSALINKYLTKYQLTLQHPEHGMVLLTSSVWLAHPELQQAISQAVQGLKGIQQVTATSPEQLILRYDSSQLRQLNPLTLLSLERQLSRQYKKAGY</sequence>
<protein>
    <submittedName>
        <fullName evidence="1">Uncharacterized protein</fullName>
    </submittedName>
</protein>
<reference evidence="1 2" key="1">
    <citation type="submission" date="2018-11" db="EMBL/GenBank/DDBJ databases">
        <authorList>
            <person name="Wuyts S."/>
        </authorList>
    </citation>
    <scope>NUCLEOTIDE SEQUENCE [LARGE SCALE GENOMIC DNA]</scope>
    <source>
        <strain evidence="1">Lactobacillus mudanjiangensis AMBF249</strain>
    </source>
</reference>
<dbReference type="OrthoDB" id="2326703at2"/>
<dbReference type="Proteomes" id="UP000289996">
    <property type="component" value="Unassembled WGS sequence"/>
</dbReference>
<accession>A0A660DZS9</accession>